<evidence type="ECO:0000313" key="2">
    <source>
        <dbReference type="EMBL" id="OHT01016.1"/>
    </source>
</evidence>
<evidence type="ECO:0008006" key="4">
    <source>
        <dbReference type="Google" id="ProtNLM"/>
    </source>
</evidence>
<dbReference type="Proteomes" id="UP000179807">
    <property type="component" value="Unassembled WGS sequence"/>
</dbReference>
<keyword evidence="1" id="KW-1133">Transmembrane helix</keyword>
<keyword evidence="1" id="KW-0812">Transmembrane</keyword>
<accession>A0A1J4JRF3</accession>
<keyword evidence="1" id="KW-0472">Membrane</keyword>
<evidence type="ECO:0000256" key="1">
    <source>
        <dbReference type="SAM" id="Phobius"/>
    </source>
</evidence>
<keyword evidence="3" id="KW-1185">Reference proteome</keyword>
<name>A0A1J4JRF3_9EUKA</name>
<dbReference type="RefSeq" id="XP_068354152.1">
    <property type="nucleotide sequence ID" value="XM_068493828.1"/>
</dbReference>
<dbReference type="InterPro" id="IPR011050">
    <property type="entry name" value="Pectin_lyase_fold/virulence"/>
</dbReference>
<protein>
    <recommendedName>
        <fullName evidence="4">Right handed beta helix domain-containing protein</fullName>
    </recommendedName>
</protein>
<gene>
    <name evidence="2" type="ORF">TRFO_07684</name>
</gene>
<sequence>MLGANLTIYGLLLSNIYAPAPMYSNVRSLSMINTKIRYFYNPIMFNCQKIILQSSFFTNSLASVIRVNSDLEKIQNRNISTRISDFSPNVTSLFVNNCIFSNIESNESGGAIYFVDTSVGVTITRSTFQNCLTSSSDVTNARGGALFLNVESATFAGLCFINCTGSIGQSFYVETKAQYFVHLSEISVIHCNHKNQTLANQPMHIGIGDITAVFVNSSNNIVTNNDDSICGFYLFSEIGNITVAYSNVLNSDGGSSFYFQGGVPHQLLYLSNIFNVTSKSENPTLFFSGLLLVQSCAFINTGSAPIVKPLMYSAVEFYRCEISAPLPESGQIINAESKFGVKDGRTLRIHFPLQNECKWAGYDEDYFYTPTPIPTEKHLTKGAIAGITIGCCVFVIIITIIAVVCIMKRSD</sequence>
<dbReference type="EMBL" id="MLAK01000927">
    <property type="protein sequence ID" value="OHT01016.1"/>
    <property type="molecule type" value="Genomic_DNA"/>
</dbReference>
<dbReference type="GeneID" id="94828532"/>
<reference evidence="2" key="1">
    <citation type="submission" date="2016-10" db="EMBL/GenBank/DDBJ databases">
        <authorList>
            <person name="Benchimol M."/>
            <person name="Almeida L.G."/>
            <person name="Vasconcelos A.T."/>
            <person name="Perreira-Neves A."/>
            <person name="Rosa I.A."/>
            <person name="Tasca T."/>
            <person name="Bogo M.R."/>
            <person name="de Souza W."/>
        </authorList>
    </citation>
    <scope>NUCLEOTIDE SEQUENCE [LARGE SCALE GENOMIC DNA]</scope>
    <source>
        <strain evidence="2">K</strain>
    </source>
</reference>
<comment type="caution">
    <text evidence="2">The sequence shown here is derived from an EMBL/GenBank/DDBJ whole genome shotgun (WGS) entry which is preliminary data.</text>
</comment>
<feature type="transmembrane region" description="Helical" evidence="1">
    <location>
        <begin position="383"/>
        <end position="407"/>
    </location>
</feature>
<dbReference type="AlphaFoldDB" id="A0A1J4JRF3"/>
<dbReference type="VEuPathDB" id="TrichDB:TRFO_07684"/>
<dbReference type="SUPFAM" id="SSF51126">
    <property type="entry name" value="Pectin lyase-like"/>
    <property type="match status" value="1"/>
</dbReference>
<organism evidence="2 3">
    <name type="scientific">Tritrichomonas foetus</name>
    <dbReference type="NCBI Taxonomy" id="1144522"/>
    <lineage>
        <taxon>Eukaryota</taxon>
        <taxon>Metamonada</taxon>
        <taxon>Parabasalia</taxon>
        <taxon>Tritrichomonadida</taxon>
        <taxon>Tritrichomonadidae</taxon>
        <taxon>Tritrichomonas</taxon>
    </lineage>
</organism>
<evidence type="ECO:0000313" key="3">
    <source>
        <dbReference type="Proteomes" id="UP000179807"/>
    </source>
</evidence>
<proteinExistence type="predicted"/>